<evidence type="ECO:0000256" key="3">
    <source>
        <dbReference type="ARBA" id="ARBA00023242"/>
    </source>
</evidence>
<dbReference type="PRINTS" id="PR00153">
    <property type="entry name" value="CSAPPISMRASE"/>
</dbReference>
<dbReference type="PROSITE" id="PS50072">
    <property type="entry name" value="CSA_PPIASE_2"/>
    <property type="match status" value="1"/>
</dbReference>
<dbReference type="PANTHER" id="PTHR45625:SF6">
    <property type="entry name" value="SPLICEOSOME-ASSOCIATED PROTEIN CWC27 HOMOLOG"/>
    <property type="match status" value="1"/>
</dbReference>
<dbReference type="InterPro" id="IPR002130">
    <property type="entry name" value="Cyclophilin-type_PPIase_dom"/>
</dbReference>
<reference evidence="8 9" key="1">
    <citation type="submission" date="2015-07" db="EMBL/GenBank/DDBJ databases">
        <title>The genome of Eufriesea mexicana.</title>
        <authorList>
            <person name="Pan H."/>
            <person name="Kapheim K."/>
        </authorList>
    </citation>
    <scope>NUCLEOTIDE SEQUENCE [LARGE SCALE GENOMIC DNA]</scope>
    <source>
        <strain evidence="8">0111107269</strain>
        <tissue evidence="8">Whole body</tissue>
    </source>
</reference>
<dbReference type="GO" id="GO:0003755">
    <property type="term" value="F:peptidyl-prolyl cis-trans isomerase activity"/>
    <property type="evidence" value="ECO:0007669"/>
    <property type="project" value="InterPro"/>
</dbReference>
<dbReference type="Gene3D" id="2.40.100.10">
    <property type="entry name" value="Cyclophilin-like"/>
    <property type="match status" value="1"/>
</dbReference>
<dbReference type="InterPro" id="IPR044666">
    <property type="entry name" value="Cyclophilin_A-like"/>
</dbReference>
<comment type="subunit">
    <text evidence="6">Part of the activated spliceosome B/catalytic step 1 spliceosome, one of the forms of the spliceosome which has a well-formed active site but still cannot catalyze the branching reaction and is composed at least of 52 proteins, the U2, U5 and U6 snRNAs and the pre-mRNA. Recruited during early steps of activated spliceosome B maturation, it is probably one of the first proteins released from this complex as he matures to the spliceosome C complex. Component of the minor spliceosome, which splices U12-type introns.</text>
</comment>
<evidence type="ECO:0000259" key="7">
    <source>
        <dbReference type="PROSITE" id="PS50072"/>
    </source>
</evidence>
<name>A0A310S998_9HYME</name>
<evidence type="ECO:0000256" key="2">
    <source>
        <dbReference type="ARBA" id="ARBA00007365"/>
    </source>
</evidence>
<evidence type="ECO:0000256" key="4">
    <source>
        <dbReference type="ARBA" id="ARBA00040027"/>
    </source>
</evidence>
<evidence type="ECO:0000256" key="5">
    <source>
        <dbReference type="ARBA" id="ARBA00042090"/>
    </source>
</evidence>
<dbReference type="OrthoDB" id="442970at2759"/>
<evidence type="ECO:0000256" key="6">
    <source>
        <dbReference type="ARBA" id="ARBA00046368"/>
    </source>
</evidence>
<dbReference type="PANTHER" id="PTHR45625">
    <property type="entry name" value="PEPTIDYL-PROLYL CIS-TRANS ISOMERASE-RELATED"/>
    <property type="match status" value="1"/>
</dbReference>
<dbReference type="AlphaFoldDB" id="A0A310S998"/>
<comment type="similarity">
    <text evidence="2">Belongs to the cyclophilin-type PPIase family.</text>
</comment>
<gene>
    <name evidence="8" type="ORF">WN48_05616</name>
</gene>
<sequence>MRRNIYGNLETIKAARIMVLWHIMDFNKPMSKEGKRRLTNMNNIYIQGPPTMAKVTMKTTIDDIKLELWAKETPKACRNFIQLCVEGYYHDPIFHTQGGNPTGTGESGKIYGGLFKDEFHTRLRFCQRDLFVMAYAGKDDNNSQFFFTLGSTPDLQNKHTIFGNVTGETIYNMLNFEEALVDENDRSLYPSRLIKTIILNNPFADIPRIIVQEEFSLDSIILYNEKFCYKDFNLLSFGEAAEEDEEESVMLNRKFSDQGKSARDHLTDSKLSSEPAVVLPGLANKKRKEDCSNDWESDDEGSYIKGTSRLLRSLPVGAQTGHFGVWTRRFRDFTSVTLATFPRIRGVQLALAGALWFSGFQVSSPDLIWRTSWDASA</sequence>
<keyword evidence="3" id="KW-0539">Nucleus</keyword>
<feature type="domain" description="PPIase cyclophilin-type" evidence="7">
    <location>
        <begin position="51"/>
        <end position="198"/>
    </location>
</feature>
<accession>A0A310S998</accession>
<evidence type="ECO:0000256" key="1">
    <source>
        <dbReference type="ARBA" id="ARBA00004123"/>
    </source>
</evidence>
<comment type="subcellular location">
    <subcellularLocation>
        <location evidence="1">Nucleus</location>
    </subcellularLocation>
</comment>
<evidence type="ECO:0000313" key="8">
    <source>
        <dbReference type="EMBL" id="OAD55043.1"/>
    </source>
</evidence>
<dbReference type="Proteomes" id="UP000250275">
    <property type="component" value="Unassembled WGS sequence"/>
</dbReference>
<dbReference type="EMBL" id="KQ763450">
    <property type="protein sequence ID" value="OAD55043.1"/>
    <property type="molecule type" value="Genomic_DNA"/>
</dbReference>
<protein>
    <recommendedName>
        <fullName evidence="4">Spliceosome-associated protein CWC27 homolog</fullName>
    </recommendedName>
    <alternativeName>
        <fullName evidence="5">Probable inactive peptidyl-prolyl cis-trans isomerase CWC27 homolog</fullName>
    </alternativeName>
</protein>
<dbReference type="Pfam" id="PF00160">
    <property type="entry name" value="Pro_isomerase"/>
    <property type="match status" value="1"/>
</dbReference>
<organism evidence="8 9">
    <name type="scientific">Eufriesea mexicana</name>
    <dbReference type="NCBI Taxonomy" id="516756"/>
    <lineage>
        <taxon>Eukaryota</taxon>
        <taxon>Metazoa</taxon>
        <taxon>Ecdysozoa</taxon>
        <taxon>Arthropoda</taxon>
        <taxon>Hexapoda</taxon>
        <taxon>Insecta</taxon>
        <taxon>Pterygota</taxon>
        <taxon>Neoptera</taxon>
        <taxon>Endopterygota</taxon>
        <taxon>Hymenoptera</taxon>
        <taxon>Apocrita</taxon>
        <taxon>Aculeata</taxon>
        <taxon>Apoidea</taxon>
        <taxon>Anthophila</taxon>
        <taxon>Apidae</taxon>
        <taxon>Eufriesea</taxon>
    </lineage>
</organism>
<dbReference type="GO" id="GO:0071013">
    <property type="term" value="C:catalytic step 2 spliceosome"/>
    <property type="evidence" value="ECO:0007669"/>
    <property type="project" value="TreeGrafter"/>
</dbReference>
<keyword evidence="8" id="KW-0413">Isomerase</keyword>
<proteinExistence type="inferred from homology"/>
<dbReference type="SUPFAM" id="SSF50891">
    <property type="entry name" value="Cyclophilin-like"/>
    <property type="match status" value="1"/>
</dbReference>
<dbReference type="InterPro" id="IPR029000">
    <property type="entry name" value="Cyclophilin-like_dom_sf"/>
</dbReference>
<keyword evidence="9" id="KW-1185">Reference proteome</keyword>
<evidence type="ECO:0000313" key="9">
    <source>
        <dbReference type="Proteomes" id="UP000250275"/>
    </source>
</evidence>